<protein>
    <submittedName>
        <fullName evidence="4">DUF348 domain-containing protein</fullName>
    </submittedName>
</protein>
<dbReference type="PANTHER" id="PTHR39160:SF4">
    <property type="entry name" value="RESUSCITATION-PROMOTING FACTOR RPFB"/>
    <property type="match status" value="1"/>
</dbReference>
<dbReference type="CDD" id="cd14667">
    <property type="entry name" value="3D_containing_proteins"/>
    <property type="match status" value="1"/>
</dbReference>
<dbReference type="Proteomes" id="UP000319219">
    <property type="component" value="Unassembled WGS sequence"/>
</dbReference>
<keyword evidence="2" id="KW-1133">Transmembrane helix</keyword>
<sequence length="383" mass="42083">MGIFRKGETTHESRSSSMSYVLRWKQENVRQAVLVAIFLIALTIMISILMYTQSKKQVFFVIDGKASAVETRESKLQDLLNEHSISLQPHDTISMPLNGAVQDGDRVVIKRANQVKVSSGNETKKLYTTENTVEGAIRTSGYKLSSIDKVYPALDASVSANMDIKIVRVKKQQVAQKKQVPYQVIKTADPSLYKGDNRVIQSGKSGVVVQHVQKVYHDGKLVSKQLINKEVTQNRVDKVIAVGTKKKPVVLAASVGPRDAVKATTVSSGNAVRKSGINFKYSKVLQNVSMTAYSSQESGIGTRTASGTRVTEGRTIAVDPSVIPIGWWVYIEGVGFRRAEDTGGAIKGHKIDVYYESLSRANQFGRKHGKTVYVIGPVKPEIN</sequence>
<dbReference type="PROSITE" id="PS51109">
    <property type="entry name" value="G5"/>
    <property type="match status" value="1"/>
</dbReference>
<keyword evidence="2" id="KW-0472">Membrane</keyword>
<accession>A0ABY3B0J3</accession>
<keyword evidence="2" id="KW-0812">Transmembrane</keyword>
<dbReference type="RefSeq" id="WP_142614728.1">
    <property type="nucleotide sequence ID" value="NZ_VIJZ01000014.1"/>
</dbReference>
<keyword evidence="5" id="KW-1185">Reference proteome</keyword>
<dbReference type="SUPFAM" id="SSF50685">
    <property type="entry name" value="Barwin-like endoglucanases"/>
    <property type="match status" value="1"/>
</dbReference>
<proteinExistence type="predicted"/>
<evidence type="ECO:0000256" key="2">
    <source>
        <dbReference type="SAM" id="Phobius"/>
    </source>
</evidence>
<reference evidence="4 5" key="1">
    <citation type="submission" date="2019-07" db="EMBL/GenBank/DDBJ databases">
        <title>Paenibacillus ottowii sp. nov. isolated from a fermentation system processing bovine manure.</title>
        <authorList>
            <person name="Velazquez L.F."/>
            <person name="Rajbanshi S."/>
            <person name="Guan S."/>
            <person name="Hinchee M."/>
            <person name="Welsh A."/>
        </authorList>
    </citation>
    <scope>NUCLEOTIDE SEQUENCE [LARGE SCALE GENOMIC DNA]</scope>
    <source>
        <strain evidence="4 5">MS2379</strain>
    </source>
</reference>
<evidence type="ECO:0000259" key="3">
    <source>
        <dbReference type="PROSITE" id="PS51109"/>
    </source>
</evidence>
<feature type="transmembrane region" description="Helical" evidence="2">
    <location>
        <begin position="32"/>
        <end position="51"/>
    </location>
</feature>
<dbReference type="InterPro" id="IPR059180">
    <property type="entry name" value="3D_YorM"/>
</dbReference>
<evidence type="ECO:0000256" key="1">
    <source>
        <dbReference type="ARBA" id="ARBA00022729"/>
    </source>
</evidence>
<keyword evidence="1" id="KW-0732">Signal</keyword>
<dbReference type="PANTHER" id="PTHR39160">
    <property type="entry name" value="CELL WALL-BINDING PROTEIN YOCH"/>
    <property type="match status" value="1"/>
</dbReference>
<dbReference type="InterPro" id="IPR010611">
    <property type="entry name" value="3D_dom"/>
</dbReference>
<evidence type="ECO:0000313" key="4">
    <source>
        <dbReference type="EMBL" id="TQR94454.1"/>
    </source>
</evidence>
<dbReference type="Pfam" id="PF07501">
    <property type="entry name" value="G5"/>
    <property type="match status" value="1"/>
</dbReference>
<name>A0ABY3B0J3_9BACL</name>
<dbReference type="InterPro" id="IPR036908">
    <property type="entry name" value="RlpA-like_sf"/>
</dbReference>
<dbReference type="InterPro" id="IPR051933">
    <property type="entry name" value="Resuscitation_pf_RpfB"/>
</dbReference>
<evidence type="ECO:0000313" key="5">
    <source>
        <dbReference type="Proteomes" id="UP000319219"/>
    </source>
</evidence>
<dbReference type="Gene3D" id="2.40.40.10">
    <property type="entry name" value="RlpA-like domain"/>
    <property type="match status" value="1"/>
</dbReference>
<dbReference type="InterPro" id="IPR011098">
    <property type="entry name" value="G5_dom"/>
</dbReference>
<gene>
    <name evidence="4" type="ORF">FKV70_23425</name>
</gene>
<dbReference type="Pfam" id="PF06725">
    <property type="entry name" value="3D"/>
    <property type="match status" value="1"/>
</dbReference>
<dbReference type="EMBL" id="VIJZ01000014">
    <property type="protein sequence ID" value="TQR94454.1"/>
    <property type="molecule type" value="Genomic_DNA"/>
</dbReference>
<dbReference type="SMART" id="SM01208">
    <property type="entry name" value="G5"/>
    <property type="match status" value="1"/>
</dbReference>
<dbReference type="Gene3D" id="2.20.230.10">
    <property type="entry name" value="Resuscitation-promoting factor rpfb"/>
    <property type="match status" value="1"/>
</dbReference>
<organism evidence="4 5">
    <name type="scientific">Paenibacillus ottowii</name>
    <dbReference type="NCBI Taxonomy" id="2315729"/>
    <lineage>
        <taxon>Bacteria</taxon>
        <taxon>Bacillati</taxon>
        <taxon>Bacillota</taxon>
        <taxon>Bacilli</taxon>
        <taxon>Bacillales</taxon>
        <taxon>Paenibacillaceae</taxon>
        <taxon>Paenibacillus</taxon>
    </lineage>
</organism>
<dbReference type="InterPro" id="IPR007137">
    <property type="entry name" value="DUF348"/>
</dbReference>
<feature type="domain" description="G5" evidence="3">
    <location>
        <begin position="166"/>
        <end position="246"/>
    </location>
</feature>
<comment type="caution">
    <text evidence="4">The sequence shown here is derived from an EMBL/GenBank/DDBJ whole genome shotgun (WGS) entry which is preliminary data.</text>
</comment>
<dbReference type="Pfam" id="PF03990">
    <property type="entry name" value="DUF348"/>
    <property type="match status" value="2"/>
</dbReference>